<proteinExistence type="predicted"/>
<dbReference type="EMBL" id="JACGCI010000058">
    <property type="protein sequence ID" value="KAF6750158.1"/>
    <property type="molecule type" value="Genomic_DNA"/>
</dbReference>
<dbReference type="AlphaFoldDB" id="A0A8H6HQP8"/>
<sequence>MDTNALVQDHDEFIARSAVDGLSTRGESLSVPFEHSLREFLEGAADVYQRSLDEYEDGILEARAARQVTVWVKTKGHRRGPFTLQSNFEPLRNLATPISKIHGCAPEEVEFSVPDLSGGWKHVVLEMDRTLDGNGLDPNVNEVTLTARKIGAPGPKTVPLFPAGKGKGRT</sequence>
<evidence type="ECO:0000313" key="1">
    <source>
        <dbReference type="EMBL" id="KAF6750158.1"/>
    </source>
</evidence>
<evidence type="ECO:0000313" key="2">
    <source>
        <dbReference type="Proteomes" id="UP000521943"/>
    </source>
</evidence>
<dbReference type="Proteomes" id="UP000521943">
    <property type="component" value="Unassembled WGS sequence"/>
</dbReference>
<reference evidence="1 2" key="1">
    <citation type="submission" date="2020-07" db="EMBL/GenBank/DDBJ databases">
        <title>Comparative genomics of pyrophilous fungi reveals a link between fire events and developmental genes.</title>
        <authorList>
            <consortium name="DOE Joint Genome Institute"/>
            <person name="Steindorff A.S."/>
            <person name="Carver A."/>
            <person name="Calhoun S."/>
            <person name="Stillman K."/>
            <person name="Liu H."/>
            <person name="Lipzen A."/>
            <person name="Pangilinan J."/>
            <person name="Labutti K."/>
            <person name="Bruns T.D."/>
            <person name="Grigoriev I.V."/>
        </authorList>
    </citation>
    <scope>NUCLEOTIDE SEQUENCE [LARGE SCALE GENOMIC DNA]</scope>
    <source>
        <strain evidence="1 2">CBS 144469</strain>
    </source>
</reference>
<protein>
    <submittedName>
        <fullName evidence="1">Uncharacterized protein</fullName>
    </submittedName>
</protein>
<organism evidence="1 2">
    <name type="scientific">Ephemerocybe angulata</name>
    <dbReference type="NCBI Taxonomy" id="980116"/>
    <lineage>
        <taxon>Eukaryota</taxon>
        <taxon>Fungi</taxon>
        <taxon>Dikarya</taxon>
        <taxon>Basidiomycota</taxon>
        <taxon>Agaricomycotina</taxon>
        <taxon>Agaricomycetes</taxon>
        <taxon>Agaricomycetidae</taxon>
        <taxon>Agaricales</taxon>
        <taxon>Agaricineae</taxon>
        <taxon>Psathyrellaceae</taxon>
        <taxon>Ephemerocybe</taxon>
    </lineage>
</organism>
<gene>
    <name evidence="1" type="ORF">DFP72DRAFT_851851</name>
</gene>
<name>A0A8H6HQP8_9AGAR</name>
<accession>A0A8H6HQP8</accession>
<keyword evidence="2" id="KW-1185">Reference proteome</keyword>
<comment type="caution">
    <text evidence="1">The sequence shown here is derived from an EMBL/GenBank/DDBJ whole genome shotgun (WGS) entry which is preliminary data.</text>
</comment>
<dbReference type="OrthoDB" id="10367784at2759"/>